<sequence length="273" mass="29344">MRGFPLELASPAATAKAHGCNGEDEGAPMYVHACAAGAHGSTSRPSTSSRPTAAADVDIAVVLTPSEDAIPLPRWQRPAARPPPGVRQGQVDELLRDEDLDGAEAALLQIVSDGIEPTQEILGGVCKRLSRKGEVYRIQVIMDTLELFGCTLNEGIFSSLVFACGAAQPQRLARVEQAVHDMVARGLKLYRVERVVKYVLGKRRTRALFDTLPESAIGKSRDGHLSAMFAPRKAAAGVPRDTYNYLPGASMRAVAAHGPFDDWVADESFSREP</sequence>
<protein>
    <submittedName>
        <fullName evidence="1">Uncharacterized protein</fullName>
    </submittedName>
</protein>
<accession>A0A7S2PKY9</accession>
<gene>
    <name evidence="1" type="ORF">BRAN1462_LOCUS39001</name>
</gene>
<dbReference type="AlphaFoldDB" id="A0A7S2PKY9"/>
<evidence type="ECO:0000313" key="1">
    <source>
        <dbReference type="EMBL" id="CAD9604150.1"/>
    </source>
</evidence>
<proteinExistence type="predicted"/>
<dbReference type="Gene3D" id="1.25.40.10">
    <property type="entry name" value="Tetratricopeptide repeat domain"/>
    <property type="match status" value="1"/>
</dbReference>
<name>A0A7S2PKY9_9DINO</name>
<reference evidence="1" key="1">
    <citation type="submission" date="2021-01" db="EMBL/GenBank/DDBJ databases">
        <authorList>
            <person name="Corre E."/>
            <person name="Pelletier E."/>
            <person name="Niang G."/>
            <person name="Scheremetjew M."/>
            <person name="Finn R."/>
            <person name="Kale V."/>
            <person name="Holt S."/>
            <person name="Cochrane G."/>
            <person name="Meng A."/>
            <person name="Brown T."/>
            <person name="Cohen L."/>
        </authorList>
    </citation>
    <scope>NUCLEOTIDE SEQUENCE</scope>
    <source>
        <strain evidence="1">RCC3387</strain>
    </source>
</reference>
<organism evidence="1">
    <name type="scientific">Zooxanthella nutricula</name>
    <dbReference type="NCBI Taxonomy" id="1333877"/>
    <lineage>
        <taxon>Eukaryota</taxon>
        <taxon>Sar</taxon>
        <taxon>Alveolata</taxon>
        <taxon>Dinophyceae</taxon>
        <taxon>Peridiniales</taxon>
        <taxon>Peridiniales incertae sedis</taxon>
        <taxon>Zooxanthella</taxon>
    </lineage>
</organism>
<dbReference type="InterPro" id="IPR011990">
    <property type="entry name" value="TPR-like_helical_dom_sf"/>
</dbReference>
<dbReference type="EMBL" id="HBGW01061183">
    <property type="protein sequence ID" value="CAD9604150.1"/>
    <property type="molecule type" value="Transcribed_RNA"/>
</dbReference>